<proteinExistence type="predicted"/>
<evidence type="ECO:0000259" key="4">
    <source>
        <dbReference type="PROSITE" id="PS51379"/>
    </source>
</evidence>
<dbReference type="InterPro" id="IPR017900">
    <property type="entry name" value="4Fe4S_Fe_S_CS"/>
</dbReference>
<dbReference type="GO" id="GO:0046872">
    <property type="term" value="F:metal ion binding"/>
    <property type="evidence" value="ECO:0007669"/>
    <property type="project" value="UniProtKB-KW"/>
</dbReference>
<dbReference type="STRING" id="870242.cpu_17670"/>
<gene>
    <name evidence="5" type="ORF">cpu_17670</name>
</gene>
<dbReference type="SUPFAM" id="SSF54862">
    <property type="entry name" value="4Fe-4S ferredoxins"/>
    <property type="match status" value="1"/>
</dbReference>
<dbReference type="GO" id="GO:0051536">
    <property type="term" value="F:iron-sulfur cluster binding"/>
    <property type="evidence" value="ECO:0007669"/>
    <property type="project" value="UniProtKB-KW"/>
</dbReference>
<evidence type="ECO:0000256" key="1">
    <source>
        <dbReference type="ARBA" id="ARBA00022723"/>
    </source>
</evidence>
<reference evidence="6" key="1">
    <citation type="submission" date="2016-12" db="EMBL/GenBank/DDBJ databases">
        <title>Draft Genome Sequences od Carboxydothermus pertinax and islandicus, Hydrogenogenic Carboxydotrophic Bacteria.</title>
        <authorList>
            <person name="Fukuyama Y."/>
            <person name="Ohmae K."/>
            <person name="Yoneda Y."/>
            <person name="Yoshida T."/>
            <person name="Sako Y."/>
        </authorList>
    </citation>
    <scope>NUCLEOTIDE SEQUENCE [LARGE SCALE GENOMIC DNA]</scope>
    <source>
        <strain evidence="6">Ug1</strain>
    </source>
</reference>
<dbReference type="InterPro" id="IPR017896">
    <property type="entry name" value="4Fe4S_Fe-S-bd"/>
</dbReference>
<dbReference type="EMBL" id="BDJK01000037">
    <property type="protein sequence ID" value="GAV23257.1"/>
    <property type="molecule type" value="Genomic_DNA"/>
</dbReference>
<name>A0A1L8CWH6_9THEO</name>
<dbReference type="Pfam" id="PF12838">
    <property type="entry name" value="Fer4_7"/>
    <property type="match status" value="1"/>
</dbReference>
<keyword evidence="6" id="KW-1185">Reference proteome</keyword>
<dbReference type="PROSITE" id="PS00198">
    <property type="entry name" value="4FE4S_FER_1"/>
    <property type="match status" value="1"/>
</dbReference>
<dbReference type="AlphaFoldDB" id="A0A1L8CWH6"/>
<evidence type="ECO:0000313" key="5">
    <source>
        <dbReference type="EMBL" id="GAV23257.1"/>
    </source>
</evidence>
<dbReference type="PANTHER" id="PTHR42827:SF1">
    <property type="entry name" value="IRON-SULFUR CLUSTER-BINDING PROTEIN"/>
    <property type="match status" value="1"/>
</dbReference>
<dbReference type="OrthoDB" id="9815745at2"/>
<accession>A0A1L8CWH6</accession>
<keyword evidence="1" id="KW-0479">Metal-binding</keyword>
<sequence>MLTEELLKFSQTLQLSAIGIAPAIRYENAPEGHRPKDFLHNARSVITFAYHLNNGPINNLPQTRNQYMIEFEVANRILLEAAHKIARFLEIRGFESIPFGPEAAIGDYSRLKGDFSHKHSAVLCGLGKFGINNLLITPAYGPRIRLASVITTAELAYNEPLTGDFCKKCLRCVKICPTGALENWEKNYSPETGWTINKEKCAHYIFVVNSGKRCGLCVSACPYPVQNCNGKRNI</sequence>
<keyword evidence="2" id="KW-0408">Iron</keyword>
<feature type="domain" description="4Fe-4S ferredoxin-type" evidence="4">
    <location>
        <begin position="157"/>
        <end position="187"/>
    </location>
</feature>
<dbReference type="PROSITE" id="PS51379">
    <property type="entry name" value="4FE4S_FER_2"/>
    <property type="match status" value="1"/>
</dbReference>
<protein>
    <recommendedName>
        <fullName evidence="4">4Fe-4S ferredoxin-type domain-containing protein</fullName>
    </recommendedName>
</protein>
<evidence type="ECO:0000313" key="6">
    <source>
        <dbReference type="Proteomes" id="UP000187485"/>
    </source>
</evidence>
<evidence type="ECO:0000256" key="2">
    <source>
        <dbReference type="ARBA" id="ARBA00023004"/>
    </source>
</evidence>
<keyword evidence="3" id="KW-0411">Iron-sulfur</keyword>
<dbReference type="Proteomes" id="UP000187485">
    <property type="component" value="Unassembled WGS sequence"/>
</dbReference>
<dbReference type="Gene3D" id="3.30.70.20">
    <property type="match status" value="1"/>
</dbReference>
<dbReference type="PANTHER" id="PTHR42827">
    <property type="entry name" value="IRON-SULFUR CLUSTER-BINDING PROTEIN-RELATED"/>
    <property type="match status" value="1"/>
</dbReference>
<comment type="caution">
    <text evidence="5">The sequence shown here is derived from an EMBL/GenBank/DDBJ whole genome shotgun (WGS) entry which is preliminary data.</text>
</comment>
<organism evidence="5 6">
    <name type="scientific">Carboxydothermus pertinax</name>
    <dbReference type="NCBI Taxonomy" id="870242"/>
    <lineage>
        <taxon>Bacteria</taxon>
        <taxon>Bacillati</taxon>
        <taxon>Bacillota</taxon>
        <taxon>Clostridia</taxon>
        <taxon>Thermoanaerobacterales</taxon>
        <taxon>Thermoanaerobacteraceae</taxon>
        <taxon>Carboxydothermus</taxon>
    </lineage>
</organism>
<evidence type="ECO:0000256" key="3">
    <source>
        <dbReference type="ARBA" id="ARBA00023014"/>
    </source>
</evidence>